<keyword evidence="1" id="KW-0812">Transmembrane</keyword>
<dbReference type="EMBL" id="BLKX01000001">
    <property type="protein sequence ID" value="GFG80224.1"/>
    <property type="molecule type" value="Genomic_DNA"/>
</dbReference>
<evidence type="ECO:0000313" key="2">
    <source>
        <dbReference type="EMBL" id="GFG80224.1"/>
    </source>
</evidence>
<protein>
    <recommendedName>
        <fullName evidence="4">DUF2599 domain-containing protein</fullName>
    </recommendedName>
</protein>
<name>A0ABQ1C762_9MYCO</name>
<reference evidence="2 3" key="1">
    <citation type="journal article" date="2019" name="Emerg. Microbes Infect.">
        <title>Comprehensive subspecies identification of 175 nontuberculous mycobacteria species based on 7547 genomic profiles.</title>
        <authorList>
            <person name="Matsumoto Y."/>
            <person name="Kinjo T."/>
            <person name="Motooka D."/>
            <person name="Nabeya D."/>
            <person name="Jung N."/>
            <person name="Uechi K."/>
            <person name="Horii T."/>
            <person name="Iida T."/>
            <person name="Fujita J."/>
            <person name="Nakamura S."/>
        </authorList>
    </citation>
    <scope>NUCLEOTIDE SEQUENCE [LARGE SCALE GENOMIC DNA]</scope>
    <source>
        <strain evidence="2 3">JCM 18565</strain>
    </source>
</reference>
<keyword evidence="3" id="KW-1185">Reference proteome</keyword>
<keyword evidence="1" id="KW-1133">Transmembrane helix</keyword>
<proteinExistence type="predicted"/>
<feature type="transmembrane region" description="Helical" evidence="1">
    <location>
        <begin position="32"/>
        <end position="51"/>
    </location>
</feature>
<evidence type="ECO:0000256" key="1">
    <source>
        <dbReference type="SAM" id="Phobius"/>
    </source>
</evidence>
<comment type="caution">
    <text evidence="2">The sequence shown here is derived from an EMBL/GenBank/DDBJ whole genome shotgun (WGS) entry which is preliminary data.</text>
</comment>
<dbReference type="Pfam" id="PF10783">
    <property type="entry name" value="DUF2599"/>
    <property type="match status" value="1"/>
</dbReference>
<organism evidence="2 3">
    <name type="scientific">Mycobacterium paragordonae</name>
    <dbReference type="NCBI Taxonomy" id="1389713"/>
    <lineage>
        <taxon>Bacteria</taxon>
        <taxon>Bacillati</taxon>
        <taxon>Actinomycetota</taxon>
        <taxon>Actinomycetes</taxon>
        <taxon>Mycobacteriales</taxon>
        <taxon>Mycobacteriaceae</taxon>
        <taxon>Mycobacterium</taxon>
    </lineage>
</organism>
<sequence length="188" mass="19812">MTAPAFTASPGAAAYAEPGRVTPSNNGVRDGVFVWILVALSSIAFCAFTGIQHFGITGTLAKAAPSPVVRALATAAHIDLAASGQSYVARAEWSTVADAASLRVYPTAAGRQASTRLVDPGQAWAEVLRLAPDADKPGMREQFVCHWRFAEFAQPGKVSWNLEPWRPQVDTAAMITSRCNPGAAEESA</sequence>
<dbReference type="Proteomes" id="UP000465240">
    <property type="component" value="Unassembled WGS sequence"/>
</dbReference>
<evidence type="ECO:0008006" key="4">
    <source>
        <dbReference type="Google" id="ProtNLM"/>
    </source>
</evidence>
<evidence type="ECO:0000313" key="3">
    <source>
        <dbReference type="Proteomes" id="UP000465240"/>
    </source>
</evidence>
<gene>
    <name evidence="2" type="ORF">MPRG_35000</name>
</gene>
<accession>A0ABQ1C762</accession>
<keyword evidence="1" id="KW-0472">Membrane</keyword>
<dbReference type="InterPro" id="IPR019719">
    <property type="entry name" value="DUF2599"/>
</dbReference>